<name>A0A1X7TN90_AMPQE</name>
<accession>A0A1X7TN90</accession>
<organism evidence="1">
    <name type="scientific">Amphimedon queenslandica</name>
    <name type="common">Sponge</name>
    <dbReference type="NCBI Taxonomy" id="400682"/>
    <lineage>
        <taxon>Eukaryota</taxon>
        <taxon>Metazoa</taxon>
        <taxon>Porifera</taxon>
        <taxon>Demospongiae</taxon>
        <taxon>Heteroscleromorpha</taxon>
        <taxon>Haplosclerida</taxon>
        <taxon>Niphatidae</taxon>
        <taxon>Amphimedon</taxon>
    </lineage>
</organism>
<protein>
    <submittedName>
        <fullName evidence="1">Uncharacterized protein</fullName>
    </submittedName>
</protein>
<dbReference type="AlphaFoldDB" id="A0A1X7TN90"/>
<proteinExistence type="predicted"/>
<reference evidence="1" key="1">
    <citation type="submission" date="2017-05" db="UniProtKB">
        <authorList>
            <consortium name="EnsemblMetazoa"/>
        </authorList>
    </citation>
    <scope>IDENTIFICATION</scope>
</reference>
<sequence length="63" mass="7461">FEELINRTKSKSLYTFSSYKNCCRTIYSNGAYIPVKQRENTHHLSLFVLYKIFENTQPGHSKE</sequence>
<dbReference type="EnsemblMetazoa" id="Aqu2.1.16133_001">
    <property type="protein sequence ID" value="Aqu2.1.16133_001"/>
    <property type="gene ID" value="Aqu2.1.16133"/>
</dbReference>
<evidence type="ECO:0000313" key="1">
    <source>
        <dbReference type="EnsemblMetazoa" id="Aqu2.1.16133_001"/>
    </source>
</evidence>
<dbReference type="EnsemblMetazoa" id="Aqu2.1.16134_001">
    <property type="protein sequence ID" value="Aqu2.1.16134_001"/>
    <property type="gene ID" value="Aqu2.1.16134"/>
</dbReference>